<evidence type="ECO:0000313" key="3">
    <source>
        <dbReference type="EMBL" id="KAF2201858.1"/>
    </source>
</evidence>
<name>A0A9P4JLS4_9PLEO</name>
<feature type="signal peptide" evidence="2">
    <location>
        <begin position="1"/>
        <end position="21"/>
    </location>
</feature>
<evidence type="ECO:0000313" key="4">
    <source>
        <dbReference type="Proteomes" id="UP000799536"/>
    </source>
</evidence>
<feature type="region of interest" description="Disordered" evidence="1">
    <location>
        <begin position="125"/>
        <end position="157"/>
    </location>
</feature>
<dbReference type="AlphaFoldDB" id="A0A9P4JLS4"/>
<accession>A0A9P4JLS4</accession>
<dbReference type="EMBL" id="ML993958">
    <property type="protein sequence ID" value="KAF2201858.1"/>
    <property type="molecule type" value="Genomic_DNA"/>
</dbReference>
<dbReference type="Proteomes" id="UP000799536">
    <property type="component" value="Unassembled WGS sequence"/>
</dbReference>
<reference evidence="3" key="1">
    <citation type="journal article" date="2020" name="Stud. Mycol.">
        <title>101 Dothideomycetes genomes: a test case for predicting lifestyles and emergence of pathogens.</title>
        <authorList>
            <person name="Haridas S."/>
            <person name="Albert R."/>
            <person name="Binder M."/>
            <person name="Bloem J."/>
            <person name="Labutti K."/>
            <person name="Salamov A."/>
            <person name="Andreopoulos B."/>
            <person name="Baker S."/>
            <person name="Barry K."/>
            <person name="Bills G."/>
            <person name="Bluhm B."/>
            <person name="Cannon C."/>
            <person name="Castanera R."/>
            <person name="Culley D."/>
            <person name="Daum C."/>
            <person name="Ezra D."/>
            <person name="Gonzalez J."/>
            <person name="Henrissat B."/>
            <person name="Kuo A."/>
            <person name="Liang C."/>
            <person name="Lipzen A."/>
            <person name="Lutzoni F."/>
            <person name="Magnuson J."/>
            <person name="Mondo S."/>
            <person name="Nolan M."/>
            <person name="Ohm R."/>
            <person name="Pangilinan J."/>
            <person name="Park H.-J."/>
            <person name="Ramirez L."/>
            <person name="Alfaro M."/>
            <person name="Sun H."/>
            <person name="Tritt A."/>
            <person name="Yoshinaga Y."/>
            <person name="Zwiers L.-H."/>
            <person name="Turgeon B."/>
            <person name="Goodwin S."/>
            <person name="Spatafora J."/>
            <person name="Crous P."/>
            <person name="Grigoriev I."/>
        </authorList>
    </citation>
    <scope>NUCLEOTIDE SEQUENCE</scope>
    <source>
        <strain evidence="3">ATCC 74209</strain>
    </source>
</reference>
<sequence length="193" mass="21940">MMRKNLPRKILLQWLLKRLLCWDCNLAMLESFIRQYHERFRSAKYNIHHAEEDVVTGDCTGDVPEDVANQLRLEAITIVTRTTVITDAIFDHDANTVDLAITPECSSAGITIAAALKKAFCEAKTPKGSTRKGNKPTDIDGVSPEVLSPSQWTPPAHIAPKNFKEIHTISRREILMRRMGMNPPRRRRRRVAV</sequence>
<gene>
    <name evidence="3" type="ORF">GQ43DRAFT_431247</name>
</gene>
<protein>
    <submittedName>
        <fullName evidence="3">Uncharacterized protein</fullName>
    </submittedName>
</protein>
<organism evidence="3 4">
    <name type="scientific">Delitschia confertaspora ATCC 74209</name>
    <dbReference type="NCBI Taxonomy" id="1513339"/>
    <lineage>
        <taxon>Eukaryota</taxon>
        <taxon>Fungi</taxon>
        <taxon>Dikarya</taxon>
        <taxon>Ascomycota</taxon>
        <taxon>Pezizomycotina</taxon>
        <taxon>Dothideomycetes</taxon>
        <taxon>Pleosporomycetidae</taxon>
        <taxon>Pleosporales</taxon>
        <taxon>Delitschiaceae</taxon>
        <taxon>Delitschia</taxon>
    </lineage>
</organism>
<evidence type="ECO:0000256" key="1">
    <source>
        <dbReference type="SAM" id="MobiDB-lite"/>
    </source>
</evidence>
<keyword evidence="4" id="KW-1185">Reference proteome</keyword>
<proteinExistence type="predicted"/>
<comment type="caution">
    <text evidence="3">The sequence shown here is derived from an EMBL/GenBank/DDBJ whole genome shotgun (WGS) entry which is preliminary data.</text>
</comment>
<evidence type="ECO:0000256" key="2">
    <source>
        <dbReference type="SAM" id="SignalP"/>
    </source>
</evidence>
<feature type="chain" id="PRO_5040424056" evidence="2">
    <location>
        <begin position="22"/>
        <end position="193"/>
    </location>
</feature>
<keyword evidence="2" id="KW-0732">Signal</keyword>